<name>A0ABW0YR73_9BACI</name>
<feature type="compositionally biased region" description="Basic and acidic residues" evidence="1">
    <location>
        <begin position="42"/>
        <end position="54"/>
    </location>
</feature>
<organism evidence="2 3">
    <name type="scientific">Thalassorhabdus alkalitolerans</name>
    <dbReference type="NCBI Taxonomy" id="2282697"/>
    <lineage>
        <taxon>Bacteria</taxon>
        <taxon>Bacillati</taxon>
        <taxon>Bacillota</taxon>
        <taxon>Bacilli</taxon>
        <taxon>Bacillales</taxon>
        <taxon>Bacillaceae</taxon>
        <taxon>Thalassorhabdus</taxon>
    </lineage>
</organism>
<proteinExistence type="predicted"/>
<sequence>MDHKKEEQNSEEAYTDFANVETQRNFLTREDLIEGPYGSPINRDEPVKNKTTPWEKDQQYYSAFTYEFRNLHQNLPRQFPGAHPPHDEKKKKEEKPYSTPESD</sequence>
<protein>
    <submittedName>
        <fullName evidence="2">Cytosolic protein</fullName>
    </submittedName>
</protein>
<feature type="compositionally biased region" description="Basic and acidic residues" evidence="1">
    <location>
        <begin position="84"/>
        <end position="96"/>
    </location>
</feature>
<evidence type="ECO:0000313" key="2">
    <source>
        <dbReference type="EMBL" id="MFC5713618.1"/>
    </source>
</evidence>
<dbReference type="EMBL" id="JBHSOZ010000005">
    <property type="protein sequence ID" value="MFC5713618.1"/>
    <property type="molecule type" value="Genomic_DNA"/>
</dbReference>
<gene>
    <name evidence="2" type="ORF">ACFPU1_12565</name>
</gene>
<evidence type="ECO:0000313" key="3">
    <source>
        <dbReference type="Proteomes" id="UP001596142"/>
    </source>
</evidence>
<comment type="caution">
    <text evidence="2">The sequence shown here is derived from an EMBL/GenBank/DDBJ whole genome shotgun (WGS) entry which is preliminary data.</text>
</comment>
<feature type="region of interest" description="Disordered" evidence="1">
    <location>
        <begin position="1"/>
        <end position="54"/>
    </location>
</feature>
<feature type="region of interest" description="Disordered" evidence="1">
    <location>
        <begin position="72"/>
        <end position="103"/>
    </location>
</feature>
<keyword evidence="3" id="KW-1185">Reference proteome</keyword>
<accession>A0ABW0YR73</accession>
<dbReference type="Proteomes" id="UP001596142">
    <property type="component" value="Unassembled WGS sequence"/>
</dbReference>
<dbReference type="RefSeq" id="WP_054635604.1">
    <property type="nucleotide sequence ID" value="NZ_JBHSOZ010000005.1"/>
</dbReference>
<evidence type="ECO:0000256" key="1">
    <source>
        <dbReference type="SAM" id="MobiDB-lite"/>
    </source>
</evidence>
<reference evidence="3" key="1">
    <citation type="journal article" date="2019" name="Int. J. Syst. Evol. Microbiol.">
        <title>The Global Catalogue of Microorganisms (GCM) 10K type strain sequencing project: providing services to taxonomists for standard genome sequencing and annotation.</title>
        <authorList>
            <consortium name="The Broad Institute Genomics Platform"/>
            <consortium name="The Broad Institute Genome Sequencing Center for Infectious Disease"/>
            <person name="Wu L."/>
            <person name="Ma J."/>
        </authorList>
    </citation>
    <scope>NUCLEOTIDE SEQUENCE [LARGE SCALE GENOMIC DNA]</scope>
    <source>
        <strain evidence="3">CECT 7184</strain>
    </source>
</reference>